<dbReference type="CDD" id="cd06170">
    <property type="entry name" value="LuxR_C_like"/>
    <property type="match status" value="1"/>
</dbReference>
<feature type="transmembrane region" description="Helical" evidence="4">
    <location>
        <begin position="105"/>
        <end position="123"/>
    </location>
</feature>
<dbReference type="EMBL" id="KF176930">
    <property type="protein sequence ID" value="AGW28756.1"/>
    <property type="molecule type" value="Genomic_DNA"/>
</dbReference>
<keyword evidence="2 6" id="KW-0238">DNA-binding</keyword>
<accession>U3NBZ7</accession>
<evidence type="ECO:0000256" key="4">
    <source>
        <dbReference type="SAM" id="Phobius"/>
    </source>
</evidence>
<dbReference type="InterPro" id="IPR000792">
    <property type="entry name" value="Tscrpt_reg_LuxR_C"/>
</dbReference>
<dbReference type="PANTHER" id="PTHR44688:SF16">
    <property type="entry name" value="DNA-BINDING TRANSCRIPTIONAL ACTIVATOR DEVR_DOSR"/>
    <property type="match status" value="1"/>
</dbReference>
<reference evidence="6" key="1">
    <citation type="journal article" date="2014" name="J. Antimicrob. Chemother.">
        <title>Effects of selective digestive decontamination (SDD) on the gut resistome.</title>
        <authorList>
            <person name="Buelow E."/>
            <person name="Gonzalez T.B."/>
            <person name="Versluis D."/>
            <person name="Oostdijk E.A."/>
            <person name="Ogilvie L.A."/>
            <person name="van Mourik M.S."/>
            <person name="Oosterink E."/>
            <person name="van Passel M.W."/>
            <person name="Smidt H."/>
            <person name="D'Andrea M.M."/>
            <person name="de Been M."/>
            <person name="Jones B.V."/>
            <person name="Willems R.J."/>
            <person name="Bonten M.J."/>
            <person name="van Schaik W."/>
        </authorList>
    </citation>
    <scope>NUCLEOTIDE SEQUENCE</scope>
</reference>
<organism evidence="6">
    <name type="scientific">uncultured bacterium EB3</name>
    <dbReference type="NCBI Taxonomy" id="1348856"/>
    <lineage>
        <taxon>Bacteria</taxon>
        <taxon>environmental samples</taxon>
    </lineage>
</organism>
<dbReference type="SMART" id="SM00421">
    <property type="entry name" value="HTH_LUXR"/>
    <property type="match status" value="1"/>
</dbReference>
<keyword evidence="4" id="KW-0812">Transmembrane</keyword>
<dbReference type="Pfam" id="PF00196">
    <property type="entry name" value="GerE"/>
    <property type="match status" value="1"/>
</dbReference>
<feature type="domain" description="HTH luxR-type" evidence="5">
    <location>
        <begin position="257"/>
        <end position="322"/>
    </location>
</feature>
<dbReference type="AlphaFoldDB" id="U3NBZ7"/>
<feature type="transmembrane region" description="Helical" evidence="4">
    <location>
        <begin position="68"/>
        <end position="93"/>
    </location>
</feature>
<dbReference type="PANTHER" id="PTHR44688">
    <property type="entry name" value="DNA-BINDING TRANSCRIPTIONAL ACTIVATOR DEVR_DOSR"/>
    <property type="match status" value="1"/>
</dbReference>
<evidence type="ECO:0000259" key="5">
    <source>
        <dbReference type="PROSITE" id="PS50043"/>
    </source>
</evidence>
<feature type="transmembrane region" description="Helical" evidence="4">
    <location>
        <begin position="170"/>
        <end position="191"/>
    </location>
</feature>
<dbReference type="GO" id="GO:0003677">
    <property type="term" value="F:DNA binding"/>
    <property type="evidence" value="ECO:0007669"/>
    <property type="project" value="UniProtKB-KW"/>
</dbReference>
<sequence>MDFVVLHFTLFVLLASILTSAVCLSAYLVSRRQLFLLGAVGFFFYFFDVAWVFQDNIVGFGHMWHDQLYIAVRSIATIVSGVGFMSTFWLVICEYLGHSSLKMRVIPCLVFTAVSIIALIVPLPEDDNLARFIFYTPRAVFLAWMLLYAGARYVFTRDDFERKRIARAKWIYLVLWALGAGMVIEDAAFFLGPNPTGFIMDLRAVAPERNYSENALMLCCMLVACRSALISLSLRFENPPQRQTEQQEDFVEAHLPLYAKRHKLSPREQEVLRMVLGGMDNQNIASALSLSLSTVKVHIHNILRKTGCRDRQELRQDYWTDA</sequence>
<dbReference type="PROSITE" id="PS00622">
    <property type="entry name" value="HTH_LUXR_1"/>
    <property type="match status" value="1"/>
</dbReference>
<name>U3NBZ7_9BACT</name>
<dbReference type="SUPFAM" id="SSF46894">
    <property type="entry name" value="C-terminal effector domain of the bipartite response regulators"/>
    <property type="match status" value="1"/>
</dbReference>
<dbReference type="PROSITE" id="PS50043">
    <property type="entry name" value="HTH_LUXR_2"/>
    <property type="match status" value="1"/>
</dbReference>
<dbReference type="PRINTS" id="PR00038">
    <property type="entry name" value="HTHLUXR"/>
</dbReference>
<keyword evidence="3" id="KW-0804">Transcription</keyword>
<dbReference type="InterPro" id="IPR036388">
    <property type="entry name" value="WH-like_DNA-bd_sf"/>
</dbReference>
<feature type="transmembrane region" description="Helical" evidence="4">
    <location>
        <begin position="129"/>
        <end position="149"/>
    </location>
</feature>
<keyword evidence="4" id="KW-1133">Transmembrane helix</keyword>
<evidence type="ECO:0000256" key="2">
    <source>
        <dbReference type="ARBA" id="ARBA00023125"/>
    </source>
</evidence>
<evidence type="ECO:0000256" key="3">
    <source>
        <dbReference type="ARBA" id="ARBA00023163"/>
    </source>
</evidence>
<protein>
    <submittedName>
        <fullName evidence="6">DNA-binding HTH domain-containing protein</fullName>
    </submittedName>
</protein>
<feature type="transmembrane region" description="Helical" evidence="4">
    <location>
        <begin position="34"/>
        <end position="53"/>
    </location>
</feature>
<feature type="transmembrane region" description="Helical" evidence="4">
    <location>
        <begin position="6"/>
        <end position="27"/>
    </location>
</feature>
<dbReference type="Gene3D" id="1.10.10.10">
    <property type="entry name" value="Winged helix-like DNA-binding domain superfamily/Winged helix DNA-binding domain"/>
    <property type="match status" value="1"/>
</dbReference>
<evidence type="ECO:0000256" key="1">
    <source>
        <dbReference type="ARBA" id="ARBA00023015"/>
    </source>
</evidence>
<evidence type="ECO:0000313" key="6">
    <source>
        <dbReference type="EMBL" id="AGW28756.1"/>
    </source>
</evidence>
<keyword evidence="4" id="KW-0472">Membrane</keyword>
<dbReference type="InterPro" id="IPR016032">
    <property type="entry name" value="Sig_transdc_resp-reg_C-effctor"/>
</dbReference>
<keyword evidence="1" id="KW-0805">Transcription regulation</keyword>
<proteinExistence type="predicted"/>
<dbReference type="GO" id="GO:0006355">
    <property type="term" value="P:regulation of DNA-templated transcription"/>
    <property type="evidence" value="ECO:0007669"/>
    <property type="project" value="InterPro"/>
</dbReference>